<protein>
    <recommendedName>
        <fullName evidence="10">YcfA family protein</fullName>
    </recommendedName>
</protein>
<keyword evidence="4" id="KW-0255">Endonuclease</keyword>
<evidence type="ECO:0000256" key="6">
    <source>
        <dbReference type="ARBA" id="ARBA00022884"/>
    </source>
</evidence>
<dbReference type="AlphaFoldDB" id="A0A480A7L9"/>
<sequence length="73" mass="8323">MGRLAGFSYREVTRKLGKLGFEFYLAAKGDHEIWFNAATNQKTTIPHHGEIKEGTLRSILKQTQIDVDIFLDV</sequence>
<dbReference type="InterPro" id="IPR038570">
    <property type="entry name" value="HicA_sf"/>
</dbReference>
<dbReference type="EMBL" id="BJCF01000004">
    <property type="protein sequence ID" value="GCL40907.1"/>
    <property type="molecule type" value="Genomic_DNA"/>
</dbReference>
<dbReference type="Pfam" id="PF07927">
    <property type="entry name" value="HicA_toxin"/>
    <property type="match status" value="1"/>
</dbReference>
<dbReference type="GO" id="GO:0016787">
    <property type="term" value="F:hydrolase activity"/>
    <property type="evidence" value="ECO:0007669"/>
    <property type="project" value="UniProtKB-KW"/>
</dbReference>
<dbReference type="InterPro" id="IPR012933">
    <property type="entry name" value="HicA_mRNA_interferase"/>
</dbReference>
<accession>A0A480A7L9</accession>
<keyword evidence="5" id="KW-0378">Hydrolase</keyword>
<keyword evidence="3" id="KW-0540">Nuclease</keyword>
<evidence type="ECO:0000256" key="7">
    <source>
        <dbReference type="ARBA" id="ARBA00023016"/>
    </source>
</evidence>
<dbReference type="GO" id="GO:0003729">
    <property type="term" value="F:mRNA binding"/>
    <property type="evidence" value="ECO:0007669"/>
    <property type="project" value="InterPro"/>
</dbReference>
<evidence type="ECO:0000256" key="3">
    <source>
        <dbReference type="ARBA" id="ARBA00022722"/>
    </source>
</evidence>
<evidence type="ECO:0000313" key="8">
    <source>
        <dbReference type="EMBL" id="GCL40907.1"/>
    </source>
</evidence>
<dbReference type="Proteomes" id="UP000299367">
    <property type="component" value="Unassembled WGS sequence"/>
</dbReference>
<gene>
    <name evidence="8" type="ORF">NIES80_05970</name>
</gene>
<evidence type="ECO:0000256" key="5">
    <source>
        <dbReference type="ARBA" id="ARBA00022801"/>
    </source>
</evidence>
<dbReference type="GO" id="GO:0004519">
    <property type="term" value="F:endonuclease activity"/>
    <property type="evidence" value="ECO:0007669"/>
    <property type="project" value="UniProtKB-KW"/>
</dbReference>
<name>A0A480A7L9_9CYAN</name>
<evidence type="ECO:0000256" key="1">
    <source>
        <dbReference type="ARBA" id="ARBA00006620"/>
    </source>
</evidence>
<keyword evidence="6" id="KW-0694">RNA-binding</keyword>
<keyword evidence="2" id="KW-1277">Toxin-antitoxin system</keyword>
<comment type="similarity">
    <text evidence="1">Belongs to the HicA mRNA interferase family.</text>
</comment>
<dbReference type="Gene3D" id="3.30.920.30">
    <property type="entry name" value="Hypothetical protein"/>
    <property type="match status" value="1"/>
</dbReference>
<evidence type="ECO:0000256" key="2">
    <source>
        <dbReference type="ARBA" id="ARBA00022649"/>
    </source>
</evidence>
<dbReference type="SUPFAM" id="SSF54786">
    <property type="entry name" value="YcfA/nrd intein domain"/>
    <property type="match status" value="1"/>
</dbReference>
<organism evidence="8 9">
    <name type="scientific">Dolichospermum planctonicum</name>
    <dbReference type="NCBI Taxonomy" id="136072"/>
    <lineage>
        <taxon>Bacteria</taxon>
        <taxon>Bacillati</taxon>
        <taxon>Cyanobacteriota</taxon>
        <taxon>Cyanophyceae</taxon>
        <taxon>Nostocales</taxon>
        <taxon>Aphanizomenonaceae</taxon>
        <taxon>Dolichospermum</taxon>
    </lineage>
</organism>
<dbReference type="OrthoDB" id="9811409at2"/>
<evidence type="ECO:0000313" key="9">
    <source>
        <dbReference type="Proteomes" id="UP000299367"/>
    </source>
</evidence>
<reference evidence="9" key="1">
    <citation type="submission" date="2019-02" db="EMBL/GenBank/DDBJ databases">
        <title>Draft genome sequence of Dolichospermum planctonicum NIES-80.</title>
        <authorList>
            <person name="Yamaguchi H."/>
            <person name="Suzuki S."/>
            <person name="Kawachi M."/>
        </authorList>
    </citation>
    <scope>NUCLEOTIDE SEQUENCE [LARGE SCALE GENOMIC DNA]</scope>
    <source>
        <strain evidence="9">NIES-80</strain>
    </source>
</reference>
<keyword evidence="7" id="KW-0346">Stress response</keyword>
<evidence type="ECO:0000256" key="4">
    <source>
        <dbReference type="ARBA" id="ARBA00022759"/>
    </source>
</evidence>
<comment type="caution">
    <text evidence="8">The sequence shown here is derived from an EMBL/GenBank/DDBJ whole genome shotgun (WGS) entry which is preliminary data.</text>
</comment>
<proteinExistence type="inferred from homology"/>
<dbReference type="RefSeq" id="WP_137906699.1">
    <property type="nucleotide sequence ID" value="NZ_BJCF01000004.1"/>
</dbReference>
<evidence type="ECO:0008006" key="10">
    <source>
        <dbReference type="Google" id="ProtNLM"/>
    </source>
</evidence>